<sequence length="261" mass="30858">MDLYFKFIKISFLEKYIYKFNLYTSIIAGFIMIYIQISVWEALYDNLNNNSNLQQMINYVFISFFIFNITKSESGNKIGDAIDKGTIVTDLIKPINYRNCLFAQDAGTNIFQLTFIFLPSFIFFLFMYNLQFDITLVNFLMFFLSIVFAVIIAFLIKYIIGLFAFWLETSWYIPFIVGAIFDLFSGSIIPIWFYPDWLADICAYLPFRFVFFEPISIFLGRYNELQILNLLLLQLLWIVILYCIERFIWSKAQNKLVVHGG</sequence>
<evidence type="ECO:0000313" key="3">
    <source>
        <dbReference type="Proteomes" id="UP000094578"/>
    </source>
</evidence>
<keyword evidence="1" id="KW-0472">Membrane</keyword>
<feature type="transmembrane region" description="Helical" evidence="1">
    <location>
        <begin position="140"/>
        <end position="166"/>
    </location>
</feature>
<feature type="transmembrane region" description="Helical" evidence="1">
    <location>
        <begin position="110"/>
        <end position="128"/>
    </location>
</feature>
<feature type="transmembrane region" description="Helical" evidence="1">
    <location>
        <begin position="201"/>
        <end position="219"/>
    </location>
</feature>
<dbReference type="Pfam" id="PF06182">
    <property type="entry name" value="ABC2_membrane_6"/>
    <property type="match status" value="1"/>
</dbReference>
<proteinExistence type="predicted"/>
<gene>
    <name evidence="2" type="ORF">PTI45_00221</name>
</gene>
<keyword evidence="1" id="KW-0812">Transmembrane</keyword>
<feature type="transmembrane region" description="Helical" evidence="1">
    <location>
        <begin position="225"/>
        <end position="244"/>
    </location>
</feature>
<comment type="caution">
    <text evidence="2">The sequence shown here is derived from an EMBL/GenBank/DDBJ whole genome shotgun (WGS) entry which is preliminary data.</text>
</comment>
<feature type="transmembrane region" description="Helical" evidence="1">
    <location>
        <begin position="20"/>
        <end position="40"/>
    </location>
</feature>
<dbReference type="PANTHER" id="PTHR36832">
    <property type="entry name" value="SLR1174 PROTEIN-RELATED"/>
    <property type="match status" value="1"/>
</dbReference>
<dbReference type="EMBL" id="MDER01000007">
    <property type="protein sequence ID" value="ODP30360.1"/>
    <property type="molecule type" value="Genomic_DNA"/>
</dbReference>
<dbReference type="STRING" id="1886670.PTI45_00221"/>
<name>A0A1E3LBP6_9BACL</name>
<evidence type="ECO:0008006" key="4">
    <source>
        <dbReference type="Google" id="ProtNLM"/>
    </source>
</evidence>
<dbReference type="Proteomes" id="UP000094578">
    <property type="component" value="Unassembled WGS sequence"/>
</dbReference>
<protein>
    <recommendedName>
        <fullName evidence="4">ABC transporter permease</fullName>
    </recommendedName>
</protein>
<keyword evidence="3" id="KW-1185">Reference proteome</keyword>
<organism evidence="2 3">
    <name type="scientific">Paenibacillus nuruki</name>
    <dbReference type="NCBI Taxonomy" id="1886670"/>
    <lineage>
        <taxon>Bacteria</taxon>
        <taxon>Bacillati</taxon>
        <taxon>Bacillota</taxon>
        <taxon>Bacilli</taxon>
        <taxon>Bacillales</taxon>
        <taxon>Paenibacillaceae</taxon>
        <taxon>Paenibacillus</taxon>
    </lineage>
</organism>
<feature type="transmembrane region" description="Helical" evidence="1">
    <location>
        <begin position="172"/>
        <end position="194"/>
    </location>
</feature>
<accession>A0A1E3LBP6</accession>
<evidence type="ECO:0000313" key="2">
    <source>
        <dbReference type="EMBL" id="ODP30360.1"/>
    </source>
</evidence>
<dbReference type="PANTHER" id="PTHR36832:SF1">
    <property type="entry name" value="SLR1174 PROTEIN"/>
    <property type="match status" value="1"/>
</dbReference>
<evidence type="ECO:0000256" key="1">
    <source>
        <dbReference type="SAM" id="Phobius"/>
    </source>
</evidence>
<reference evidence="2 3" key="1">
    <citation type="submission" date="2016-08" db="EMBL/GenBank/DDBJ databases">
        <title>Genome sequencing of Paenibacillus sp. TI45-13ar, isolated from Korean traditional nuruk.</title>
        <authorList>
            <person name="Kim S.-J."/>
        </authorList>
    </citation>
    <scope>NUCLEOTIDE SEQUENCE [LARGE SCALE GENOMIC DNA]</scope>
    <source>
        <strain evidence="2 3">TI45-13ar</strain>
    </source>
</reference>
<dbReference type="AlphaFoldDB" id="A0A1E3LBP6"/>
<dbReference type="InterPro" id="IPR010390">
    <property type="entry name" value="ABC-2_transporter-like"/>
</dbReference>
<keyword evidence="1" id="KW-1133">Transmembrane helix</keyword>